<dbReference type="PANTHER" id="PTHR38764">
    <property type="entry name" value="ACYL CARRIER PROTEIN PHOSPHODIESTERASE"/>
    <property type="match status" value="1"/>
</dbReference>
<dbReference type="AlphaFoldDB" id="A0A1M5X125"/>
<name>A0A1M5X125_9BACT</name>
<accession>A0A1M5X125</accession>
<dbReference type="Pfam" id="PF04336">
    <property type="entry name" value="ACP_PD"/>
    <property type="match status" value="1"/>
</dbReference>
<dbReference type="GO" id="GO:0006633">
    <property type="term" value="P:fatty acid biosynthetic process"/>
    <property type="evidence" value="ECO:0007669"/>
    <property type="project" value="InterPro"/>
</dbReference>
<dbReference type="GO" id="GO:0008770">
    <property type="term" value="F:[acyl-carrier-protein] phosphodiesterase activity"/>
    <property type="evidence" value="ECO:0007669"/>
    <property type="project" value="InterPro"/>
</dbReference>
<dbReference type="InterPro" id="IPR007431">
    <property type="entry name" value="ACP_PD"/>
</dbReference>
<proteinExistence type="predicted"/>
<keyword evidence="2" id="KW-0378">Hydrolase</keyword>
<organism evidence="4 5">
    <name type="scientific">Chryseolinea serpens</name>
    <dbReference type="NCBI Taxonomy" id="947013"/>
    <lineage>
        <taxon>Bacteria</taxon>
        <taxon>Pseudomonadati</taxon>
        <taxon>Bacteroidota</taxon>
        <taxon>Cytophagia</taxon>
        <taxon>Cytophagales</taxon>
        <taxon>Fulvivirgaceae</taxon>
        <taxon>Chryseolinea</taxon>
    </lineage>
</organism>
<evidence type="ECO:0000256" key="2">
    <source>
        <dbReference type="ARBA" id="ARBA00022801"/>
    </source>
</evidence>
<dbReference type="PANTHER" id="PTHR38764:SF1">
    <property type="entry name" value="ACYL CARRIER PROTEIN PHOSPHODIESTERASE"/>
    <property type="match status" value="1"/>
</dbReference>
<dbReference type="EMBL" id="FQWQ01000005">
    <property type="protein sequence ID" value="SHH93501.1"/>
    <property type="molecule type" value="Genomic_DNA"/>
</dbReference>
<keyword evidence="5" id="KW-1185">Reference proteome</keyword>
<protein>
    <submittedName>
        <fullName evidence="4">Acyl carrier protein phosphodiesterase</fullName>
    </submittedName>
</protein>
<reference evidence="4 5" key="1">
    <citation type="submission" date="2016-11" db="EMBL/GenBank/DDBJ databases">
        <authorList>
            <person name="Jaros S."/>
            <person name="Januszkiewicz K."/>
            <person name="Wedrychowicz H."/>
        </authorList>
    </citation>
    <scope>NUCLEOTIDE SEQUENCE [LARGE SCALE GENOMIC DNA]</scope>
    <source>
        <strain evidence="4 5">DSM 24574</strain>
    </source>
</reference>
<dbReference type="STRING" id="947013.SAMN04488109_6220"/>
<evidence type="ECO:0000256" key="1">
    <source>
        <dbReference type="ARBA" id="ARBA00022516"/>
    </source>
</evidence>
<dbReference type="RefSeq" id="WP_073142359.1">
    <property type="nucleotide sequence ID" value="NZ_FQWQ01000005.1"/>
</dbReference>
<keyword evidence="1" id="KW-0444">Lipid biosynthesis</keyword>
<evidence type="ECO:0000256" key="3">
    <source>
        <dbReference type="ARBA" id="ARBA00023098"/>
    </source>
</evidence>
<evidence type="ECO:0000313" key="5">
    <source>
        <dbReference type="Proteomes" id="UP000184212"/>
    </source>
</evidence>
<dbReference type="OrthoDB" id="8442777at2"/>
<dbReference type="PIRSF" id="PIRSF011489">
    <property type="entry name" value="DUF479"/>
    <property type="match status" value="1"/>
</dbReference>
<keyword evidence="3" id="KW-0443">Lipid metabolism</keyword>
<evidence type="ECO:0000313" key="4">
    <source>
        <dbReference type="EMBL" id="SHH93501.1"/>
    </source>
</evidence>
<sequence>MNFLAHIYLSGNNPSVMVGNFIGDFVKGRNLLEQFGDGIAKGIALHREIDAFTDHHPVVLQSKTRLRPKYRHYAPVIVDVFYDHFLSRYWDQYHAQPLPDFAREAYRFLESQSPVLPEGVRRLLPHMKRGNWLLNYGNLQGLQQALSGLASRTRHDSHMEQSVQDLEQSYDAFKTEFEIFFPDLIAMSRAFLHPLPGPVFPLAMSNGQH</sequence>
<gene>
    <name evidence="4" type="ORF">SAMN04488109_6220</name>
</gene>
<dbReference type="Proteomes" id="UP000184212">
    <property type="component" value="Unassembled WGS sequence"/>
</dbReference>